<dbReference type="Proteomes" id="UP001497382">
    <property type="component" value="Unassembled WGS sequence"/>
</dbReference>
<accession>A0AAV2BS23</accession>
<gene>
    <name evidence="4" type="ORF">LARSCL_LOCUS21148</name>
</gene>
<comment type="cofactor">
    <cofactor evidence="1">
        <name>a divalent metal cation</name>
        <dbReference type="ChEBI" id="CHEBI:60240"/>
    </cofactor>
</comment>
<keyword evidence="5" id="KW-1185">Reference proteome</keyword>
<keyword evidence="2" id="KW-0479">Metal-binding</keyword>
<evidence type="ECO:0000313" key="4">
    <source>
        <dbReference type="EMBL" id="CAL1299096.1"/>
    </source>
</evidence>
<dbReference type="Pfam" id="PF13359">
    <property type="entry name" value="DDE_Tnp_4"/>
    <property type="match status" value="1"/>
</dbReference>
<evidence type="ECO:0000256" key="1">
    <source>
        <dbReference type="ARBA" id="ARBA00001968"/>
    </source>
</evidence>
<protein>
    <recommendedName>
        <fullName evidence="3">DDE Tnp4 domain-containing protein</fullName>
    </recommendedName>
</protein>
<organism evidence="4 5">
    <name type="scientific">Larinioides sclopetarius</name>
    <dbReference type="NCBI Taxonomy" id="280406"/>
    <lineage>
        <taxon>Eukaryota</taxon>
        <taxon>Metazoa</taxon>
        <taxon>Ecdysozoa</taxon>
        <taxon>Arthropoda</taxon>
        <taxon>Chelicerata</taxon>
        <taxon>Arachnida</taxon>
        <taxon>Araneae</taxon>
        <taxon>Araneomorphae</taxon>
        <taxon>Entelegynae</taxon>
        <taxon>Araneoidea</taxon>
        <taxon>Araneidae</taxon>
        <taxon>Larinioides</taxon>
    </lineage>
</organism>
<sequence length="150" mass="17406">MPYTFIGDEAFSLSPHIMRPFSGKVLPEKKRIFNYRLSRARRNVESAFGILSNKWKIFHKAINVNLDLAKLIVKTCCSLHNFVRDRDGFSIQDAMSIEELIDISQDNLCISRGTKQSIRARNNLTDYFVSDAGRVPWQMNYIKKNFILET</sequence>
<proteinExistence type="predicted"/>
<evidence type="ECO:0000259" key="3">
    <source>
        <dbReference type="Pfam" id="PF13359"/>
    </source>
</evidence>
<dbReference type="EMBL" id="CAXIEN010000485">
    <property type="protein sequence ID" value="CAL1299096.1"/>
    <property type="molecule type" value="Genomic_DNA"/>
</dbReference>
<dbReference type="AlphaFoldDB" id="A0AAV2BS23"/>
<evidence type="ECO:0000313" key="5">
    <source>
        <dbReference type="Proteomes" id="UP001497382"/>
    </source>
</evidence>
<dbReference type="GO" id="GO:0046872">
    <property type="term" value="F:metal ion binding"/>
    <property type="evidence" value="ECO:0007669"/>
    <property type="project" value="UniProtKB-KW"/>
</dbReference>
<dbReference type="InterPro" id="IPR027806">
    <property type="entry name" value="HARBI1_dom"/>
</dbReference>
<name>A0AAV2BS23_9ARAC</name>
<reference evidence="4 5" key="1">
    <citation type="submission" date="2024-04" db="EMBL/GenBank/DDBJ databases">
        <authorList>
            <person name="Rising A."/>
            <person name="Reimegard J."/>
            <person name="Sonavane S."/>
            <person name="Akerstrom W."/>
            <person name="Nylinder S."/>
            <person name="Hedman E."/>
            <person name="Kallberg Y."/>
        </authorList>
    </citation>
    <scope>NUCLEOTIDE SEQUENCE [LARGE SCALE GENOMIC DNA]</scope>
</reference>
<comment type="caution">
    <text evidence="4">The sequence shown here is derived from an EMBL/GenBank/DDBJ whole genome shotgun (WGS) entry which is preliminary data.</text>
</comment>
<evidence type="ECO:0000256" key="2">
    <source>
        <dbReference type="ARBA" id="ARBA00022723"/>
    </source>
</evidence>
<feature type="domain" description="DDE Tnp4" evidence="3">
    <location>
        <begin position="3"/>
        <end position="81"/>
    </location>
</feature>